<keyword evidence="2 5" id="KW-0812">Transmembrane</keyword>
<dbReference type="InterPro" id="IPR051533">
    <property type="entry name" value="WaaL-like"/>
</dbReference>
<comment type="subcellular location">
    <subcellularLocation>
        <location evidence="1">Membrane</location>
        <topology evidence="1">Multi-pass membrane protein</topology>
    </subcellularLocation>
</comment>
<dbReference type="EMBL" id="MHCH01000054">
    <property type="protein sequence ID" value="OGY15948.1"/>
    <property type="molecule type" value="Genomic_DNA"/>
</dbReference>
<dbReference type="AlphaFoldDB" id="A0A1G1VKK0"/>
<feature type="domain" description="O-antigen ligase-related" evidence="6">
    <location>
        <begin position="198"/>
        <end position="327"/>
    </location>
</feature>
<name>A0A1G1VKK0_9BACT</name>
<protein>
    <recommendedName>
        <fullName evidence="6">O-antigen ligase-related domain-containing protein</fullName>
    </recommendedName>
</protein>
<evidence type="ECO:0000256" key="4">
    <source>
        <dbReference type="ARBA" id="ARBA00023136"/>
    </source>
</evidence>
<feature type="transmembrane region" description="Helical" evidence="5">
    <location>
        <begin position="311"/>
        <end position="335"/>
    </location>
</feature>
<evidence type="ECO:0000313" key="7">
    <source>
        <dbReference type="EMBL" id="OGY15948.1"/>
    </source>
</evidence>
<dbReference type="GO" id="GO:0016020">
    <property type="term" value="C:membrane"/>
    <property type="evidence" value="ECO:0007669"/>
    <property type="project" value="UniProtKB-SubCell"/>
</dbReference>
<dbReference type="STRING" id="1797589.A2784_00760"/>
<feature type="transmembrane region" description="Helical" evidence="5">
    <location>
        <begin position="212"/>
        <end position="232"/>
    </location>
</feature>
<dbReference type="Pfam" id="PF04932">
    <property type="entry name" value="Wzy_C"/>
    <property type="match status" value="1"/>
</dbReference>
<feature type="transmembrane region" description="Helical" evidence="5">
    <location>
        <begin position="43"/>
        <end position="62"/>
    </location>
</feature>
<evidence type="ECO:0000256" key="1">
    <source>
        <dbReference type="ARBA" id="ARBA00004141"/>
    </source>
</evidence>
<keyword evidence="4 5" id="KW-0472">Membrane</keyword>
<evidence type="ECO:0000313" key="8">
    <source>
        <dbReference type="Proteomes" id="UP000177324"/>
    </source>
</evidence>
<evidence type="ECO:0000256" key="3">
    <source>
        <dbReference type="ARBA" id="ARBA00022989"/>
    </source>
</evidence>
<dbReference type="PANTHER" id="PTHR37422">
    <property type="entry name" value="TEICHURONIC ACID BIOSYNTHESIS PROTEIN TUAE"/>
    <property type="match status" value="1"/>
</dbReference>
<comment type="caution">
    <text evidence="7">The sequence shown here is derived from an EMBL/GenBank/DDBJ whole genome shotgun (WGS) entry which is preliminary data.</text>
</comment>
<sequence>MAMLTQLLFGLLIFFLPSNLAYHLPVSTAIVQGTLVDYLIPKFYLTDIFIIAILLFWFSSFARPPLAKLKLVTCHLLLVAFFLITLIRSLLTPHPVSAFWFWLKLVEMSLFISWIRSHLKSDIYHLLSKALPLAVLWQSTLAIAQFFRQSNLIGYWFLGEPLFNATTPGIAKSGLAGSLQVLPYGTTPHPNVLAGFLAMSIYLSRSILSRSLGLVTLLLTQSLSAMAALLIPLVSKSKLLIIPLVILLLTASRYTLDADSLSRRHQLNLAAVKMWLDHPLFGVGLNQFTVYLPQYTEISASTRFLQPVHNIYLLLLAETGLIGISIILIIFINFLKIGNWKLKIPIIMLMIIGLVDHYPLTLQTGQLLLAISLGLTLSSPKSPNSGRLPEL</sequence>
<evidence type="ECO:0000256" key="5">
    <source>
        <dbReference type="SAM" id="Phobius"/>
    </source>
</evidence>
<reference evidence="7 8" key="1">
    <citation type="journal article" date="2016" name="Nat. Commun.">
        <title>Thousands of microbial genomes shed light on interconnected biogeochemical processes in an aquifer system.</title>
        <authorList>
            <person name="Anantharaman K."/>
            <person name="Brown C.T."/>
            <person name="Hug L.A."/>
            <person name="Sharon I."/>
            <person name="Castelle C.J."/>
            <person name="Probst A.J."/>
            <person name="Thomas B.C."/>
            <person name="Singh A."/>
            <person name="Wilkins M.J."/>
            <person name="Karaoz U."/>
            <person name="Brodie E.L."/>
            <person name="Williams K.H."/>
            <person name="Hubbard S.S."/>
            <person name="Banfield J.F."/>
        </authorList>
    </citation>
    <scope>NUCLEOTIDE SEQUENCE [LARGE SCALE GENOMIC DNA]</scope>
</reference>
<evidence type="ECO:0000256" key="2">
    <source>
        <dbReference type="ARBA" id="ARBA00022692"/>
    </source>
</evidence>
<keyword evidence="3 5" id="KW-1133">Transmembrane helix</keyword>
<proteinExistence type="predicted"/>
<dbReference type="PANTHER" id="PTHR37422:SF23">
    <property type="entry name" value="TEICHURONIC ACID BIOSYNTHESIS PROTEIN TUAE"/>
    <property type="match status" value="1"/>
</dbReference>
<gene>
    <name evidence="7" type="ORF">A2784_00760</name>
</gene>
<accession>A0A1G1VKK0</accession>
<evidence type="ECO:0000259" key="6">
    <source>
        <dbReference type="Pfam" id="PF04932"/>
    </source>
</evidence>
<feature type="transmembrane region" description="Helical" evidence="5">
    <location>
        <begin position="239"/>
        <end position="256"/>
    </location>
</feature>
<organism evidence="7 8">
    <name type="scientific">Candidatus Chisholmbacteria bacterium RIFCSPHIGHO2_01_FULL_48_12</name>
    <dbReference type="NCBI Taxonomy" id="1797589"/>
    <lineage>
        <taxon>Bacteria</taxon>
        <taxon>Candidatus Chisholmiibacteriota</taxon>
    </lineage>
</organism>
<dbReference type="Proteomes" id="UP000177324">
    <property type="component" value="Unassembled WGS sequence"/>
</dbReference>
<dbReference type="InterPro" id="IPR007016">
    <property type="entry name" value="O-antigen_ligase-rel_domated"/>
</dbReference>
<feature type="transmembrane region" description="Helical" evidence="5">
    <location>
        <begin position="97"/>
        <end position="115"/>
    </location>
</feature>
<feature type="transmembrane region" description="Helical" evidence="5">
    <location>
        <begin position="69"/>
        <end position="91"/>
    </location>
</feature>